<evidence type="ECO:0000256" key="9">
    <source>
        <dbReference type="ARBA" id="ARBA00037272"/>
    </source>
</evidence>
<evidence type="ECO:0000256" key="11">
    <source>
        <dbReference type="ARBA" id="ARBA00067212"/>
    </source>
</evidence>
<dbReference type="SMART" id="SM00028">
    <property type="entry name" value="TPR"/>
    <property type="match status" value="2"/>
</dbReference>
<feature type="region of interest" description="Disordered" evidence="13">
    <location>
        <begin position="1713"/>
        <end position="1742"/>
    </location>
</feature>
<dbReference type="Pfam" id="PF23231">
    <property type="entry name" value="HAT_Syf1_CNRKL1_C"/>
    <property type="match status" value="1"/>
</dbReference>
<dbReference type="Pfam" id="PF04437">
    <property type="entry name" value="RINT1_TIP1"/>
    <property type="match status" value="1"/>
</dbReference>
<organism evidence="17 18">
    <name type="scientific">Wallemia hederae</name>
    <dbReference type="NCBI Taxonomy" id="1540922"/>
    <lineage>
        <taxon>Eukaryota</taxon>
        <taxon>Fungi</taxon>
        <taxon>Dikarya</taxon>
        <taxon>Basidiomycota</taxon>
        <taxon>Wallemiomycotina</taxon>
        <taxon>Wallemiomycetes</taxon>
        <taxon>Wallemiales</taxon>
        <taxon>Wallemiaceae</taxon>
        <taxon>Wallemia</taxon>
    </lineage>
</organism>
<name>A0A4T0FPS7_9BASI</name>
<sequence length="1742" mass="200294">MDVQDQVIYKLENGIKLRDETVEKRVNHFESFSNNLDSLNQSNNQLNNELNQLLTNYNNFDKQSSLELSYKELEQLKAYNVWLLDLIHFSSLLDDLVLSYSYDKYKAVRAAELELLQKHQNSHYIGNLKQNSLNKIKDSLFNKLGDDISLFGYPNQEINPINLNEHTSFVENLRNLDNFDRQTSEIDESDYKCLVMHALVSPIQLRFIYHFESNAHTNKLNKPEFYLNFISDNITRHTRFISSEIRYLLPQVDTLHCFITLLADLARSKLVKSIPSLMNISNTLTHTIHQCLEFDHFVNSQVPHDSPPISITNSFLDNADWFNGWVEAETKLANDTLQVIISSPDAWSFIRKPVDDNDSDSDSDHDAAAAAAASKPAFNCTVSAQRILELIETVTERYKPLPLLQQRATFLIRVQLPLIEKYGSKLTMSLDAFESYSSTFIAAMSNVPGSFSEKHKANQDDSLGSSTLTKLIKIITNSEYFAQKMTEWGEDTFFLELWQHFTKLSSSQDKEEDAFDKTLFSELATMFTKLAERAQSILVSHSTSSIMLSFNDYLKSQLWNVDMQAGKDDYNQDLAKSYSIMKHHLSVIDEQLIVNSRVFTKRLIKRISETLMGSIKDSIFEMHQQFSQSSSQHLLNIVLQFTRLNTPQLHLTFAAFIPLIDRLVLLSLPSKALDEEFKDRVLSKAMQYAWEDDATHYDRWCRHVQLNDLSLVGCVGDFDKRPFTVGHVEAQGILRKRVECWRLILASTTYHFPPLPLFPTDHHDVHPSAMSKGDLEGLFPLTKPLPLPSNNPLLAKTIDLQFEEELSRNPTNIRIWFSYIDVVNSKLEFLPSLEEDESVDTATKELLGPLATPDRRIIYQTLTSIYERALGIFPFNYRLWFAYLLMRISFLTGTITHDEINQLRSNRRRHVKGQPLIDLEKGDERIQWKEISEAQYLDGLIGDSEWKATAAVFERCLSWLPNMPRVWLLYLSLLSNPACPPRLAHTHTRRTFDRALRTLPPSLHVRIWPAYLNWAKSIGGHCLTIVWRRYLAVDPYPIESYIQLLLDGDNASKRALEACKLLLKLSRLSRENHYVSPKGKSPYMLLNDWLEVCSEYADTIGVDVEDATALKPVQVGGRHSELDKTTQSISDKADEQQQSTTIDSNIDADIDPSSDRKLDVDSLVRKDGLSIYKDQAGRLWTGLATYWIRRGEFDKAREVFETAIKSVVTVRDFTQVFDAYAEFNEQLVTSLMDALADIDDEDKKDLEEDLDNNMQAFEGLMDRRPFLVNDVMLRRNPNDVNEWQKRVALFGDDDEKIVQTYTDAITIIKPKQAVGFGDLYANFAKYYEDKGDLDSCRQIFEKAVTVNYRRVDELAEIYIQWSEMELRHDNFDEAVKVMERGTVTPKNTKVDYYDESLAPQKRLFKSLKVWSFYVDIMESIASVDATKAVYDKILDLKIANAQIIINYALFLEENDYFDDSFKVYERGVDAFTYPVAFELWNVYLSKFLKRYGGSKLELARDLFEQAIEGIPSKFAKPIFLMYGKLEEEFGLAKRAIRVYERATQAVSEKDKFEMYKILIAKVAMNFGLAATRPVYEKSLEELPDKAAIVMGTRFANLERKLGEIDRARSIYAHTSQFCDPRIQKEFWSEWNQFEIDHGSEDTFREFLRIRRSVQASFNTEAHYLAAQSLHSNNADKTGDGEVNEAEEVVAANDPMANVERNIPGFVKGRVQEKVADGDNEDDGEAAADAPNQDEIAIDEDDM</sequence>
<evidence type="ECO:0000256" key="5">
    <source>
        <dbReference type="ARBA" id="ARBA00022728"/>
    </source>
</evidence>
<dbReference type="InterPro" id="IPR011990">
    <property type="entry name" value="TPR-like_helical_dom_sf"/>
</dbReference>
<dbReference type="SUPFAM" id="SSF48452">
    <property type="entry name" value="TPR-like"/>
    <property type="match status" value="3"/>
</dbReference>
<dbReference type="PROSITE" id="PS51386">
    <property type="entry name" value="RINT1_TIP20"/>
    <property type="match status" value="1"/>
</dbReference>
<dbReference type="Pfam" id="PF23233">
    <property type="entry name" value="HAT_Syf1_CNRKL1_N"/>
    <property type="match status" value="1"/>
</dbReference>
<dbReference type="PANTHER" id="PTHR11246:SF5">
    <property type="entry name" value="PRE-MRNA-SPLICING FACTOR SYF1"/>
    <property type="match status" value="1"/>
</dbReference>
<proteinExistence type="inferred from homology"/>
<evidence type="ECO:0000256" key="13">
    <source>
        <dbReference type="SAM" id="MobiDB-lite"/>
    </source>
</evidence>
<feature type="domain" description="Pre-mRNA-splicing factor SYF1 central HAT repeats" evidence="14">
    <location>
        <begin position="1154"/>
        <end position="1307"/>
    </location>
</feature>
<evidence type="ECO:0000313" key="18">
    <source>
        <dbReference type="Proteomes" id="UP000310189"/>
    </source>
</evidence>
<evidence type="ECO:0000259" key="15">
    <source>
        <dbReference type="Pfam" id="PF23231"/>
    </source>
</evidence>
<evidence type="ECO:0000256" key="2">
    <source>
        <dbReference type="ARBA" id="ARBA00008644"/>
    </source>
</evidence>
<feature type="domain" description="Pre-mRNA-splicing factor Syf1-like N-terminal HAT-repeats" evidence="16">
    <location>
        <begin position="942"/>
        <end position="1035"/>
    </location>
</feature>
<keyword evidence="5" id="KW-0747">Spliceosome</keyword>
<feature type="coiled-coil region" evidence="12">
    <location>
        <begin position="29"/>
        <end position="63"/>
    </location>
</feature>
<dbReference type="EMBL" id="SPNW01000018">
    <property type="protein sequence ID" value="TIA90562.1"/>
    <property type="molecule type" value="Genomic_DNA"/>
</dbReference>
<evidence type="ECO:0000256" key="8">
    <source>
        <dbReference type="ARBA" id="ARBA00023242"/>
    </source>
</evidence>
<dbReference type="GO" id="GO:0070939">
    <property type="term" value="C:Dsl1/NZR complex"/>
    <property type="evidence" value="ECO:0007669"/>
    <property type="project" value="InterPro"/>
</dbReference>
<feature type="region of interest" description="Disordered" evidence="13">
    <location>
        <begin position="1115"/>
        <end position="1155"/>
    </location>
</feature>
<dbReference type="Pfam" id="PF23220">
    <property type="entry name" value="HAT_Syf1_M"/>
    <property type="match status" value="1"/>
</dbReference>
<evidence type="ECO:0000256" key="4">
    <source>
        <dbReference type="ARBA" id="ARBA00022664"/>
    </source>
</evidence>
<dbReference type="InterPro" id="IPR003107">
    <property type="entry name" value="HAT"/>
</dbReference>
<dbReference type="GO" id="GO:0000349">
    <property type="term" value="P:generation of catalytic spliceosome for first transesterification step"/>
    <property type="evidence" value="ECO:0007669"/>
    <property type="project" value="TreeGrafter"/>
</dbReference>
<evidence type="ECO:0000256" key="10">
    <source>
        <dbReference type="ARBA" id="ARBA00039472"/>
    </source>
</evidence>
<accession>A0A4T0FPS7</accession>
<dbReference type="OrthoDB" id="10067343at2759"/>
<dbReference type="GO" id="GO:0006888">
    <property type="term" value="P:endoplasmic reticulum to Golgi vesicle-mediated transport"/>
    <property type="evidence" value="ECO:0007669"/>
    <property type="project" value="InterPro"/>
</dbReference>
<evidence type="ECO:0000259" key="14">
    <source>
        <dbReference type="Pfam" id="PF23220"/>
    </source>
</evidence>
<dbReference type="PANTHER" id="PTHR11246">
    <property type="entry name" value="PRE-MRNA SPLICING FACTOR"/>
    <property type="match status" value="1"/>
</dbReference>
<evidence type="ECO:0000256" key="7">
    <source>
        <dbReference type="ARBA" id="ARBA00023187"/>
    </source>
</evidence>
<dbReference type="GO" id="GO:0006890">
    <property type="term" value="P:retrograde vesicle-mediated transport, Golgi to endoplasmic reticulum"/>
    <property type="evidence" value="ECO:0007669"/>
    <property type="project" value="InterPro"/>
</dbReference>
<keyword evidence="7" id="KW-0508">mRNA splicing</keyword>
<comment type="similarity">
    <text evidence="2">Belongs to the crooked-neck family.</text>
</comment>
<feature type="compositionally biased region" description="Polar residues" evidence="13">
    <location>
        <begin position="1125"/>
        <end position="1144"/>
    </location>
</feature>
<comment type="subcellular location">
    <subcellularLocation>
        <location evidence="1">Nucleus</location>
    </subcellularLocation>
</comment>
<dbReference type="InterPro" id="IPR055433">
    <property type="entry name" value="HAT_Syf1-like_N"/>
</dbReference>
<dbReference type="Proteomes" id="UP000310189">
    <property type="component" value="Unassembled WGS sequence"/>
</dbReference>
<comment type="function">
    <text evidence="9">Involved in pre-mRNA splicing and cell cycle progression.</text>
</comment>
<dbReference type="InterPro" id="IPR056350">
    <property type="entry name" value="HAT_Syf1_central"/>
</dbReference>
<dbReference type="InterPro" id="IPR045075">
    <property type="entry name" value="Syf1-like"/>
</dbReference>
<dbReference type="GO" id="GO:0071014">
    <property type="term" value="C:post-mRNA release spliceosomal complex"/>
    <property type="evidence" value="ECO:0007669"/>
    <property type="project" value="TreeGrafter"/>
</dbReference>
<keyword evidence="18" id="KW-1185">Reference proteome</keyword>
<keyword evidence="8" id="KW-0539">Nucleus</keyword>
<dbReference type="GO" id="GO:0000974">
    <property type="term" value="C:Prp19 complex"/>
    <property type="evidence" value="ECO:0007669"/>
    <property type="project" value="TreeGrafter"/>
</dbReference>
<dbReference type="InterPro" id="IPR055430">
    <property type="entry name" value="HAT_Syf1_CNRKL1_C"/>
</dbReference>
<keyword evidence="4" id="KW-0507">mRNA processing</keyword>
<feature type="domain" description="Pre-mRNA-splicing factor Syf1/CRNKL1-like C-terminal HAT-repeats" evidence="15">
    <location>
        <begin position="1310"/>
        <end position="1701"/>
    </location>
</feature>
<evidence type="ECO:0000259" key="16">
    <source>
        <dbReference type="Pfam" id="PF23233"/>
    </source>
</evidence>
<dbReference type="SMART" id="SM00386">
    <property type="entry name" value="HAT"/>
    <property type="match status" value="10"/>
</dbReference>
<reference evidence="17 18" key="1">
    <citation type="submission" date="2019-03" db="EMBL/GenBank/DDBJ databases">
        <title>Sequencing 23 genomes of Wallemia ichthyophaga.</title>
        <authorList>
            <person name="Gostincar C."/>
        </authorList>
    </citation>
    <scope>NUCLEOTIDE SEQUENCE [LARGE SCALE GENOMIC DNA]</scope>
    <source>
        <strain evidence="17 18">EXF-5753</strain>
    </source>
</reference>
<gene>
    <name evidence="17" type="ORF">E3P99_01526</name>
</gene>
<keyword evidence="12" id="KW-0175">Coiled coil</keyword>
<dbReference type="FunFam" id="1.25.40.10:FF:000137">
    <property type="entry name" value="Pre-mRNA-splicing factor syf1"/>
    <property type="match status" value="1"/>
</dbReference>
<dbReference type="Gene3D" id="1.25.40.10">
    <property type="entry name" value="Tetratricopeptide repeat domain"/>
    <property type="match status" value="5"/>
</dbReference>
<protein>
    <recommendedName>
        <fullName evidence="10">Pre-mRNA-splicing factor SYF1</fullName>
    </recommendedName>
    <alternativeName>
        <fullName evidence="11">Pre-mRNA-splicing factor syf1</fullName>
    </alternativeName>
</protein>
<comment type="caution">
    <text evidence="17">The sequence shown here is derived from an EMBL/GenBank/DDBJ whole genome shotgun (WGS) entry which is preliminary data.</text>
</comment>
<evidence type="ECO:0000256" key="6">
    <source>
        <dbReference type="ARBA" id="ARBA00022737"/>
    </source>
</evidence>
<evidence type="ECO:0000256" key="3">
    <source>
        <dbReference type="ARBA" id="ARBA00011524"/>
    </source>
</evidence>
<evidence type="ECO:0000256" key="1">
    <source>
        <dbReference type="ARBA" id="ARBA00004123"/>
    </source>
</evidence>
<evidence type="ECO:0000313" key="17">
    <source>
        <dbReference type="EMBL" id="TIA90562.1"/>
    </source>
</evidence>
<dbReference type="Gene3D" id="1.20.58.1420">
    <property type="entry name" value="Dsl1p vesicle tethering complex, Tip20p subunit, domain B"/>
    <property type="match status" value="1"/>
</dbReference>
<comment type="subunit">
    <text evidence="3">Associated with the spliceosome.</text>
</comment>
<dbReference type="InterPro" id="IPR007528">
    <property type="entry name" value="RINT1_Tip20"/>
</dbReference>
<dbReference type="FunFam" id="1.25.40.10:FF:000023">
    <property type="entry name" value="Pre-mRNA-splicing factor SYF1"/>
    <property type="match status" value="1"/>
</dbReference>
<dbReference type="InterPro" id="IPR042042">
    <property type="entry name" value="Tip20p_domB"/>
</dbReference>
<dbReference type="InterPro" id="IPR019734">
    <property type="entry name" value="TPR_rpt"/>
</dbReference>
<dbReference type="GO" id="GO:0071007">
    <property type="term" value="C:U2-type catalytic step 2 spliceosome"/>
    <property type="evidence" value="ECO:0007669"/>
    <property type="project" value="TreeGrafter"/>
</dbReference>
<evidence type="ECO:0000256" key="12">
    <source>
        <dbReference type="SAM" id="Coils"/>
    </source>
</evidence>
<keyword evidence="6" id="KW-0677">Repeat</keyword>